<protein>
    <submittedName>
        <fullName evidence="2">(rape) hypothetical protein</fullName>
    </submittedName>
</protein>
<evidence type="ECO:0000313" key="2">
    <source>
        <dbReference type="EMBL" id="CAF1705759.1"/>
    </source>
</evidence>
<proteinExistence type="predicted"/>
<dbReference type="EMBL" id="HG994367">
    <property type="protein sequence ID" value="CAF1705759.1"/>
    <property type="molecule type" value="Genomic_DNA"/>
</dbReference>
<evidence type="ECO:0000256" key="1">
    <source>
        <dbReference type="SAM" id="MobiDB-lite"/>
    </source>
</evidence>
<reference evidence="2" key="1">
    <citation type="submission" date="2021-01" db="EMBL/GenBank/DDBJ databases">
        <authorList>
            <consortium name="Genoscope - CEA"/>
            <person name="William W."/>
        </authorList>
    </citation>
    <scope>NUCLEOTIDE SEQUENCE</scope>
</reference>
<gene>
    <name evidence="2" type="ORF">DARMORV10_C03P54250.1</name>
</gene>
<feature type="region of interest" description="Disordered" evidence="1">
    <location>
        <begin position="88"/>
        <end position="111"/>
    </location>
</feature>
<dbReference type="AlphaFoldDB" id="A0A816IKE8"/>
<organism evidence="2">
    <name type="scientific">Brassica napus</name>
    <name type="common">Rape</name>
    <dbReference type="NCBI Taxonomy" id="3708"/>
    <lineage>
        <taxon>Eukaryota</taxon>
        <taxon>Viridiplantae</taxon>
        <taxon>Streptophyta</taxon>
        <taxon>Embryophyta</taxon>
        <taxon>Tracheophyta</taxon>
        <taxon>Spermatophyta</taxon>
        <taxon>Magnoliopsida</taxon>
        <taxon>eudicotyledons</taxon>
        <taxon>Gunneridae</taxon>
        <taxon>Pentapetalae</taxon>
        <taxon>rosids</taxon>
        <taxon>malvids</taxon>
        <taxon>Brassicales</taxon>
        <taxon>Brassicaceae</taxon>
        <taxon>Brassiceae</taxon>
        <taxon>Brassica</taxon>
    </lineage>
</organism>
<dbReference type="Proteomes" id="UP001295469">
    <property type="component" value="Chromosome C03"/>
</dbReference>
<accession>A0A816IKE8</accession>
<name>A0A816IKE8_BRANA</name>
<sequence length="111" mass="12789">MSKLKSNTKMTSSIVSSMFFFVLLLIVFPHMDKTLGAQKELHKLQETNHPDQVTVQRQRRYFIGPPSIPCQHYQRCKRTLPTPTPPCHFYQRCKRTPPTPTSSKGKYGSGH</sequence>